<feature type="transmembrane region" description="Helical" evidence="11">
    <location>
        <begin position="901"/>
        <end position="921"/>
    </location>
</feature>
<organism evidence="13">
    <name type="scientific">Amphimedon queenslandica</name>
    <name type="common">Sponge</name>
    <dbReference type="NCBI Taxonomy" id="400682"/>
    <lineage>
        <taxon>Eukaryota</taxon>
        <taxon>Metazoa</taxon>
        <taxon>Porifera</taxon>
        <taxon>Demospongiae</taxon>
        <taxon>Heteroscleromorpha</taxon>
        <taxon>Haplosclerida</taxon>
        <taxon>Niphatidae</taxon>
        <taxon>Amphimedon</taxon>
    </lineage>
</organism>
<accession>A0A1X7TF82</accession>
<feature type="transmembrane region" description="Helical" evidence="11">
    <location>
        <begin position="792"/>
        <end position="816"/>
    </location>
</feature>
<reference evidence="13" key="1">
    <citation type="submission" date="2017-05" db="UniProtKB">
        <authorList>
            <consortium name="EnsemblMetazoa"/>
        </authorList>
    </citation>
    <scope>IDENTIFICATION</scope>
</reference>
<feature type="transmembrane region" description="Helical" evidence="11">
    <location>
        <begin position="221"/>
        <end position="243"/>
    </location>
</feature>
<evidence type="ECO:0000256" key="7">
    <source>
        <dbReference type="ARBA" id="ARBA00023065"/>
    </source>
</evidence>
<keyword evidence="10" id="KW-0407">Ion channel</keyword>
<keyword evidence="5 11" id="KW-1133">Transmembrane helix</keyword>
<evidence type="ECO:0000256" key="10">
    <source>
        <dbReference type="ARBA" id="ARBA00023303"/>
    </source>
</evidence>
<feature type="transmembrane region" description="Helical" evidence="11">
    <location>
        <begin position="181"/>
        <end position="201"/>
    </location>
</feature>
<evidence type="ECO:0000256" key="2">
    <source>
        <dbReference type="ARBA" id="ARBA00022448"/>
    </source>
</evidence>
<evidence type="ECO:0000256" key="5">
    <source>
        <dbReference type="ARBA" id="ARBA00022989"/>
    </source>
</evidence>
<feature type="transmembrane region" description="Helical" evidence="11">
    <location>
        <begin position="295"/>
        <end position="321"/>
    </location>
</feature>
<proteinExistence type="predicted"/>
<dbReference type="PANTHER" id="PTHR47143">
    <property type="entry name" value="TRANSIENT RECEPTOR POTENTIAL CATION CHANNEL PROTEIN PAINLESS"/>
    <property type="match status" value="1"/>
</dbReference>
<keyword evidence="3 11" id="KW-0812">Transmembrane</keyword>
<evidence type="ECO:0000259" key="12">
    <source>
        <dbReference type="Pfam" id="PF00520"/>
    </source>
</evidence>
<evidence type="ECO:0000256" key="3">
    <source>
        <dbReference type="ARBA" id="ARBA00022692"/>
    </source>
</evidence>
<evidence type="ECO:0000256" key="8">
    <source>
        <dbReference type="ARBA" id="ARBA00023136"/>
    </source>
</evidence>
<dbReference type="GO" id="GO:0005216">
    <property type="term" value="F:monoatomic ion channel activity"/>
    <property type="evidence" value="ECO:0007669"/>
    <property type="project" value="InterPro"/>
</dbReference>
<dbReference type="PANTHER" id="PTHR47143:SF1">
    <property type="entry name" value="ION_TRANS DOMAIN-CONTAINING PROTEIN"/>
    <property type="match status" value="1"/>
</dbReference>
<feature type="transmembrane region" description="Helical" evidence="11">
    <location>
        <begin position="148"/>
        <end position="169"/>
    </location>
</feature>
<keyword evidence="8 11" id="KW-0472">Membrane</keyword>
<evidence type="ECO:0000256" key="6">
    <source>
        <dbReference type="ARBA" id="ARBA00023043"/>
    </source>
</evidence>
<dbReference type="GO" id="GO:1902495">
    <property type="term" value="C:transmembrane transporter complex"/>
    <property type="evidence" value="ECO:0007669"/>
    <property type="project" value="TreeGrafter"/>
</dbReference>
<dbReference type="InParanoid" id="A0A1X7TF82"/>
<sequence>GSRFSNWPPPAKFYSIENHCLTILAKSPRKDLLKHRLAATLLDQKWNRYGWIVYYVNFIFYFLFVLLLTFYALTVHRPNSKICIEVSENENEIFTEESGNETGLFIDCFSGTKLSPRYYPIVGLCLLVYSGFMIIREVFQLFWFRKQYLLSFVNYFEVPLFIFTIIFASVRSDQCYCTRPWQWQFGVIAVFLSWMGLVFSIRKIPVVGIYVVMFITICENFIKVLILALLLILAFAVPFYMMFYDPQKEKRTPFITPWRTTLKTIIMTVGEYEVDSLLLQNSEMHLSDDDVQYPVVTFSLLIVFVVLMPILFLNLLISLAVDDTQEIKKSADTHRLTLRATVTDVENQIKPLSEEVKDLRSTVASVSREDNTAGVAGNDIYGQIYYDNFYYELFIWKNPSTSSDARAFALCDPDSNETTPICLTDGRITIEINGTIVIDKYINNCSLIEYTPKYINYGEHNITLIVTTDTSFSTELGIPFILNECPIGFSVNSSGVCDCSVSRENVTCDINTLDITHNGLLWIGTYDTSTPFNANETYDTSTPFNANATNPNACIINENCLLYCSPNPVTFQFNHTDTQCVDNRGGRMCGSCRDGYSLLMGSNKCGQCHNNYTMIGWIALFAVMGVLLVVLLIALNLTVSVGTLNGLLFYANIVKLYEPVFSRKGALPVLSQVISWINLDFGFEICFYNGMDSYAKQWLQFAFPLYLWIIIIIIIQLCRRYGKISRLMGSHAVPVLSTLTFISYTKLVRTIVIVLHKREVTLHCTNESVRSVSLWYEDPNVEYAKGKHAGPFGIALLVSAFFVIPYTLFLLCHPVFEKYLSHFKLFKSWSRFKPIIDAYSGPMKDEYRFWPGLLLVARIPVLLTVTFLQNESRVLLLAVAAIILSISFIFGGVYRRKLNNIIEFWFLLNLCIMASLSVIFTDENKVLIWYNTCLSVFIFSFILIVAYHLYLQLSHMKCYDALIKKLFKKQDEDDDPLLDVTESHKTVDQQMKEIVPSSTDVRLSDSRESVVDLF</sequence>
<keyword evidence="6" id="KW-0040">ANK repeat</keyword>
<dbReference type="InterPro" id="IPR052076">
    <property type="entry name" value="TRP_cation_channel"/>
</dbReference>
<feature type="transmembrane region" description="Helical" evidence="11">
    <location>
        <begin position="927"/>
        <end position="950"/>
    </location>
</feature>
<dbReference type="OrthoDB" id="1661883at2759"/>
<evidence type="ECO:0000256" key="4">
    <source>
        <dbReference type="ARBA" id="ARBA00022737"/>
    </source>
</evidence>
<evidence type="ECO:0000256" key="9">
    <source>
        <dbReference type="ARBA" id="ARBA00023180"/>
    </source>
</evidence>
<feature type="transmembrane region" description="Helical" evidence="11">
    <location>
        <begin position="874"/>
        <end position="894"/>
    </location>
</feature>
<keyword evidence="7" id="KW-0406">Ion transport</keyword>
<keyword evidence="4" id="KW-0677">Repeat</keyword>
<feature type="domain" description="Ion transport" evidence="12">
    <location>
        <begin position="81"/>
        <end position="331"/>
    </location>
</feature>
<keyword evidence="2" id="KW-0813">Transport</keyword>
<dbReference type="AlphaFoldDB" id="A0A1X7TF82"/>
<dbReference type="InterPro" id="IPR005821">
    <property type="entry name" value="Ion_trans_dom"/>
</dbReference>
<comment type="subcellular location">
    <subcellularLocation>
        <location evidence="1">Membrane</location>
        <topology evidence="1">Multi-pass membrane protein</topology>
    </subcellularLocation>
</comment>
<evidence type="ECO:0000256" key="11">
    <source>
        <dbReference type="SAM" id="Phobius"/>
    </source>
</evidence>
<feature type="transmembrane region" description="Helical" evidence="11">
    <location>
        <begin position="52"/>
        <end position="73"/>
    </location>
</feature>
<feature type="transmembrane region" description="Helical" evidence="11">
    <location>
        <begin position="849"/>
        <end position="868"/>
    </location>
</feature>
<dbReference type="EnsemblMetazoa" id="Aqu2.1.13175_001">
    <property type="protein sequence ID" value="Aqu2.1.13175_001"/>
    <property type="gene ID" value="Aqu2.1.13175"/>
</dbReference>
<protein>
    <recommendedName>
        <fullName evidence="12">Ion transport domain-containing protein</fullName>
    </recommendedName>
</protein>
<dbReference type="eggNOG" id="KOG0510">
    <property type="taxonomic scope" value="Eukaryota"/>
</dbReference>
<feature type="transmembrane region" description="Helical" evidence="11">
    <location>
        <begin position="698"/>
        <end position="715"/>
    </location>
</feature>
<name>A0A1X7TF82_AMPQE</name>
<dbReference type="Pfam" id="PF00520">
    <property type="entry name" value="Ion_trans"/>
    <property type="match status" value="1"/>
</dbReference>
<keyword evidence="9" id="KW-0325">Glycoprotein</keyword>
<evidence type="ECO:0000256" key="1">
    <source>
        <dbReference type="ARBA" id="ARBA00004141"/>
    </source>
</evidence>
<evidence type="ECO:0000313" key="13">
    <source>
        <dbReference type="EnsemblMetazoa" id="Aqu2.1.13175_001"/>
    </source>
</evidence>
<feature type="transmembrane region" description="Helical" evidence="11">
    <location>
        <begin position="614"/>
        <end position="635"/>
    </location>
</feature>
<feature type="transmembrane region" description="Helical" evidence="11">
    <location>
        <begin position="118"/>
        <end position="136"/>
    </location>
</feature>